<evidence type="ECO:0000313" key="4">
    <source>
        <dbReference type="EMBL" id="GHO51481.1"/>
    </source>
</evidence>
<dbReference type="Pfam" id="PF13411">
    <property type="entry name" value="MerR_1"/>
    <property type="match status" value="1"/>
</dbReference>
<dbReference type="Gene3D" id="3.20.80.10">
    <property type="entry name" value="Regulatory factor, effector binding domain"/>
    <property type="match status" value="1"/>
</dbReference>
<feature type="coiled-coil region" evidence="2">
    <location>
        <begin position="86"/>
        <end position="113"/>
    </location>
</feature>
<dbReference type="InterPro" id="IPR011256">
    <property type="entry name" value="Reg_factor_effector_dom_sf"/>
</dbReference>
<evidence type="ECO:0000313" key="5">
    <source>
        <dbReference type="Proteomes" id="UP000612362"/>
    </source>
</evidence>
<dbReference type="CDD" id="cd01107">
    <property type="entry name" value="HTH_BmrR"/>
    <property type="match status" value="1"/>
</dbReference>
<dbReference type="PROSITE" id="PS50937">
    <property type="entry name" value="HTH_MERR_2"/>
    <property type="match status" value="1"/>
</dbReference>
<protein>
    <submittedName>
        <fullName evidence="4">MerR family transcriptional regulator</fullName>
    </submittedName>
</protein>
<dbReference type="RefSeq" id="WP_220200387.1">
    <property type="nucleotide sequence ID" value="NZ_BNJF01000013.1"/>
</dbReference>
<dbReference type="InterPro" id="IPR047057">
    <property type="entry name" value="MerR_fam"/>
</dbReference>
<dbReference type="GO" id="GO:0003677">
    <property type="term" value="F:DNA binding"/>
    <property type="evidence" value="ECO:0007669"/>
    <property type="project" value="UniProtKB-KW"/>
</dbReference>
<sequence length="290" mass="33678">MLRIGDFSHLGQVSVRTLRHYDDLNLLKPAWIDRFTDYRYYTLEQLPRLNRILAFKDLGFSLDQIKGLLDEDVSIEQMRGMLLLKQADLEQRMQEERERLRRVEARLKQIDIEGTISPYEVVRKAAEAQLILSACTLVPTIADMKDYRCALSHDIYTWLEQTQIIPVAHEMVLYNMGEYREDNIGLEMAVSIDKGPQRTHSLPRGSRLQIRELPAIEEMACIVHRGSIYDVPQGMVALYSWVIANGYQPAGTYREIHLFGREDDPHTDYQHLTLEIQLPIAKVNKSNEHI</sequence>
<evidence type="ECO:0000256" key="2">
    <source>
        <dbReference type="SAM" id="Coils"/>
    </source>
</evidence>
<dbReference type="Gene3D" id="1.10.1660.10">
    <property type="match status" value="1"/>
</dbReference>
<dbReference type="SUPFAM" id="SSF55136">
    <property type="entry name" value="Probable bacterial effector-binding domain"/>
    <property type="match status" value="1"/>
</dbReference>
<gene>
    <name evidence="4" type="ORF">KSX_96440</name>
</gene>
<organism evidence="4 5">
    <name type="scientific">Ktedonospora formicarum</name>
    <dbReference type="NCBI Taxonomy" id="2778364"/>
    <lineage>
        <taxon>Bacteria</taxon>
        <taxon>Bacillati</taxon>
        <taxon>Chloroflexota</taxon>
        <taxon>Ktedonobacteria</taxon>
        <taxon>Ktedonobacterales</taxon>
        <taxon>Ktedonobacteraceae</taxon>
        <taxon>Ktedonospora</taxon>
    </lineage>
</organism>
<reference evidence="4" key="1">
    <citation type="submission" date="2020-10" db="EMBL/GenBank/DDBJ databases">
        <title>Taxonomic study of unclassified bacteria belonging to the class Ktedonobacteria.</title>
        <authorList>
            <person name="Yabe S."/>
            <person name="Wang C.M."/>
            <person name="Zheng Y."/>
            <person name="Sakai Y."/>
            <person name="Cavaletti L."/>
            <person name="Monciardini P."/>
            <person name="Donadio S."/>
        </authorList>
    </citation>
    <scope>NUCLEOTIDE SEQUENCE</scope>
    <source>
        <strain evidence="4">SOSP1-1</strain>
    </source>
</reference>
<keyword evidence="2" id="KW-0175">Coiled coil</keyword>
<dbReference type="SMART" id="SM00422">
    <property type="entry name" value="HTH_MERR"/>
    <property type="match status" value="1"/>
</dbReference>
<dbReference type="InterPro" id="IPR009061">
    <property type="entry name" value="DNA-bd_dom_put_sf"/>
</dbReference>
<dbReference type="PANTHER" id="PTHR30204:SF97">
    <property type="entry name" value="MERR FAMILY REGULATORY PROTEIN"/>
    <property type="match status" value="1"/>
</dbReference>
<dbReference type="InterPro" id="IPR000551">
    <property type="entry name" value="MerR-type_HTH_dom"/>
</dbReference>
<dbReference type="PANTHER" id="PTHR30204">
    <property type="entry name" value="REDOX-CYCLING DRUG-SENSING TRANSCRIPTIONAL ACTIVATOR SOXR"/>
    <property type="match status" value="1"/>
</dbReference>
<dbReference type="SUPFAM" id="SSF46955">
    <property type="entry name" value="Putative DNA-binding domain"/>
    <property type="match status" value="1"/>
</dbReference>
<proteinExistence type="predicted"/>
<comment type="caution">
    <text evidence="4">The sequence shown here is derived from an EMBL/GenBank/DDBJ whole genome shotgun (WGS) entry which is preliminary data.</text>
</comment>
<feature type="domain" description="HTH merR-type" evidence="3">
    <location>
        <begin position="1"/>
        <end position="71"/>
    </location>
</feature>
<dbReference type="Proteomes" id="UP000612362">
    <property type="component" value="Unassembled WGS sequence"/>
</dbReference>
<evidence type="ECO:0000259" key="3">
    <source>
        <dbReference type="PROSITE" id="PS50937"/>
    </source>
</evidence>
<keyword evidence="5" id="KW-1185">Reference proteome</keyword>
<dbReference type="AlphaFoldDB" id="A0A8J3ICG3"/>
<name>A0A8J3ICG3_9CHLR</name>
<dbReference type="GO" id="GO:0003700">
    <property type="term" value="F:DNA-binding transcription factor activity"/>
    <property type="evidence" value="ECO:0007669"/>
    <property type="project" value="InterPro"/>
</dbReference>
<accession>A0A8J3ICG3</accession>
<evidence type="ECO:0000256" key="1">
    <source>
        <dbReference type="ARBA" id="ARBA00023125"/>
    </source>
</evidence>
<keyword evidence="1" id="KW-0238">DNA-binding</keyword>
<dbReference type="EMBL" id="BNJF01000013">
    <property type="protein sequence ID" value="GHO51481.1"/>
    <property type="molecule type" value="Genomic_DNA"/>
</dbReference>